<evidence type="ECO:0008006" key="3">
    <source>
        <dbReference type="Google" id="ProtNLM"/>
    </source>
</evidence>
<proteinExistence type="predicted"/>
<accession>A0A7R7TF16</accession>
<protein>
    <recommendedName>
        <fullName evidence="3">Replication protein</fullName>
    </recommendedName>
</protein>
<dbReference type="EMBL" id="AP024270">
    <property type="protein sequence ID" value="BCP66705.1"/>
    <property type="molecule type" value="Genomic_DNA"/>
</dbReference>
<evidence type="ECO:0000313" key="2">
    <source>
        <dbReference type="Proteomes" id="UP000596099"/>
    </source>
</evidence>
<dbReference type="Proteomes" id="UP000596099">
    <property type="component" value="Chromosome"/>
</dbReference>
<name>A0A7R7TF16_THETH</name>
<sequence length="228" mass="23742">MPGAICATLVPAEAPDEASRRIARVPARVADCFAALARRLRRERGAHFAIAAATRAGNGAFHPHAHAIVYGVRRERLAVLAARSGLRLVYAEPVRDGRAAARYAIGAHQKRHYDRVEGARGFWAKVPEAAEATAALVSSRNTPSVPVVPTPLGPLPVVPGPVDLGPGERVVAVRQFLEVNAEAAANPSPRIRGPAIERLAAYAAAVGAPLAMCGPPRPGAAPGKGGRT</sequence>
<organism evidence="1 2">
    <name type="scientific">Thermus thermophilus</name>
    <dbReference type="NCBI Taxonomy" id="274"/>
    <lineage>
        <taxon>Bacteria</taxon>
        <taxon>Thermotogati</taxon>
        <taxon>Deinococcota</taxon>
        <taxon>Deinococci</taxon>
        <taxon>Thermales</taxon>
        <taxon>Thermaceae</taxon>
        <taxon>Thermus</taxon>
    </lineage>
</organism>
<gene>
    <name evidence="1" type="ORF">TthHB5018_16390</name>
</gene>
<dbReference type="AlphaFoldDB" id="A0A7R7TF16"/>
<evidence type="ECO:0000313" key="1">
    <source>
        <dbReference type="EMBL" id="BCP66705.1"/>
    </source>
</evidence>
<reference evidence="2" key="1">
    <citation type="submission" date="2021-01" db="EMBL/GenBank/DDBJ databases">
        <title>Complete Genome Sequence of Thermus thermophilus Strain HB5018, Isolated from Mine Onsen Hot Spring.</title>
        <authorList>
            <person name="Miyazaki K."/>
            <person name="Moriya T."/>
            <person name="Nemoto N."/>
            <person name="Oshima T."/>
            <person name="Yura K."/>
            <person name="Bessho Y."/>
        </authorList>
    </citation>
    <scope>NUCLEOTIDE SEQUENCE [LARGE SCALE GENOMIC DNA]</scope>
    <source>
        <strain evidence="2">HB5018</strain>
    </source>
</reference>